<organism evidence="2 4">
    <name type="scientific">Legionella gratiana</name>
    <dbReference type="NCBI Taxonomy" id="45066"/>
    <lineage>
        <taxon>Bacteria</taxon>
        <taxon>Pseudomonadati</taxon>
        <taxon>Pseudomonadota</taxon>
        <taxon>Gammaproteobacteria</taxon>
        <taxon>Legionellales</taxon>
        <taxon>Legionellaceae</taxon>
        <taxon>Legionella</taxon>
    </lineage>
</organism>
<dbReference type="EMBL" id="UGOB01000001">
    <property type="protein sequence ID" value="STX45411.1"/>
    <property type="molecule type" value="Genomic_DNA"/>
</dbReference>
<gene>
    <name evidence="1" type="ORF">Lgra_3386</name>
    <name evidence="2" type="ORF">NCTC12388_02140</name>
</gene>
<name>A0A378JEJ1_9GAMM</name>
<evidence type="ECO:0000313" key="2">
    <source>
        <dbReference type="EMBL" id="STX45411.1"/>
    </source>
</evidence>
<dbReference type="Proteomes" id="UP000054691">
    <property type="component" value="Unassembled WGS sequence"/>
</dbReference>
<keyword evidence="3" id="KW-1185">Reference proteome</keyword>
<evidence type="ECO:0000313" key="1">
    <source>
        <dbReference type="EMBL" id="KTD05509.1"/>
    </source>
</evidence>
<dbReference type="RefSeq" id="WP_058500370.1">
    <property type="nucleotide sequence ID" value="NZ_CAAAHW010000023.1"/>
</dbReference>
<proteinExistence type="predicted"/>
<dbReference type="Proteomes" id="UP000254476">
    <property type="component" value="Unassembled WGS sequence"/>
</dbReference>
<accession>A0A378JEJ1</accession>
<protein>
    <submittedName>
        <fullName evidence="2">Uncharacterized protein</fullName>
    </submittedName>
</protein>
<evidence type="ECO:0000313" key="4">
    <source>
        <dbReference type="Proteomes" id="UP000254476"/>
    </source>
</evidence>
<dbReference type="AlphaFoldDB" id="A0A378JEJ1"/>
<reference evidence="2 4" key="2">
    <citation type="submission" date="2018-06" db="EMBL/GenBank/DDBJ databases">
        <authorList>
            <consortium name="Pathogen Informatics"/>
            <person name="Doyle S."/>
        </authorList>
    </citation>
    <scope>NUCLEOTIDE SEQUENCE [LARGE SCALE GENOMIC DNA]</scope>
    <source>
        <strain evidence="2 4">NCTC12388</strain>
    </source>
</reference>
<dbReference type="EMBL" id="LNYE01000030">
    <property type="protein sequence ID" value="KTD05509.1"/>
    <property type="molecule type" value="Genomic_DNA"/>
</dbReference>
<dbReference type="OrthoDB" id="9977656at2"/>
<reference evidence="1 3" key="1">
    <citation type="submission" date="2015-11" db="EMBL/GenBank/DDBJ databases">
        <title>Genomic analysis of 38 Legionella species identifies large and diverse effector repertoires.</title>
        <authorList>
            <person name="Burstein D."/>
            <person name="Amaro F."/>
            <person name="Zusman T."/>
            <person name="Lifshitz Z."/>
            <person name="Cohen O."/>
            <person name="Gilbert J.A."/>
            <person name="Pupko T."/>
            <person name="Shuman H.A."/>
            <person name="Segal G."/>
        </authorList>
    </citation>
    <scope>NUCLEOTIDE SEQUENCE [LARGE SCALE GENOMIC DNA]</scope>
    <source>
        <strain evidence="1 3">Lyon 8420412</strain>
    </source>
</reference>
<evidence type="ECO:0000313" key="3">
    <source>
        <dbReference type="Proteomes" id="UP000054691"/>
    </source>
</evidence>
<sequence length="309" mass="35650">MGKEKTELSSYLIDITPIVYPTVRCEEIVDRLNKRLREHLWHTAYDNIGMLFQRRQSTCSAFKVDSYAYYQQFSSGNCIGLTLGLIQNILNYCRNWDEIMRLPPLYVIPATLPPHYGRADDFGHVALLVLCSDGVILLDSGFHIPQAIVLKNREEVTVTVGEKIWRFQLEQEIKHEDKVHISGVIHASVETPLFGRESFKYLLRHISNPDGIILRTNMADARRVSYVRRDWDGVQTSHITICFGEQLIKMAALKNDSNLYYKAEIHFSECKDDILDIYLSLFGCPSNLMKQIKYLVNSDIDEHERCSIS</sequence>